<protein>
    <submittedName>
        <fullName evidence="5">Lysozyme</fullName>
    </submittedName>
</protein>
<dbReference type="CDD" id="cd06412">
    <property type="entry name" value="GH25_CH-type"/>
    <property type="match status" value="1"/>
</dbReference>
<reference evidence="6" key="1">
    <citation type="journal article" date="2019" name="Int. J. Syst. Evol. Microbiol.">
        <title>The Global Catalogue of Microorganisms (GCM) 10K type strain sequencing project: providing services to taxonomists for standard genome sequencing and annotation.</title>
        <authorList>
            <consortium name="The Broad Institute Genomics Platform"/>
            <consortium name="The Broad Institute Genome Sequencing Center for Infectious Disease"/>
            <person name="Wu L."/>
            <person name="Ma J."/>
        </authorList>
    </citation>
    <scope>NUCLEOTIDE SEQUENCE [LARGE SCALE GENOMIC DNA]</scope>
    <source>
        <strain evidence="6">CCUG 58127</strain>
    </source>
</reference>
<dbReference type="InterPro" id="IPR017853">
    <property type="entry name" value="GH"/>
</dbReference>
<dbReference type="PROSITE" id="PS51904">
    <property type="entry name" value="GLYCOSYL_HYDROL_F25_2"/>
    <property type="match status" value="1"/>
</dbReference>
<feature type="region of interest" description="Disordered" evidence="4">
    <location>
        <begin position="1"/>
        <end position="68"/>
    </location>
</feature>
<keyword evidence="3" id="KW-0326">Glycosidase</keyword>
<evidence type="ECO:0000313" key="6">
    <source>
        <dbReference type="Proteomes" id="UP001596298"/>
    </source>
</evidence>
<evidence type="ECO:0000313" key="5">
    <source>
        <dbReference type="EMBL" id="MFC6704235.1"/>
    </source>
</evidence>
<evidence type="ECO:0000256" key="1">
    <source>
        <dbReference type="ARBA" id="ARBA00010646"/>
    </source>
</evidence>
<dbReference type="InterPro" id="IPR018077">
    <property type="entry name" value="Glyco_hydro_fam25_subgr"/>
</dbReference>
<keyword evidence="6" id="KW-1185">Reference proteome</keyword>
<dbReference type="EMBL" id="JBHSWH010000001">
    <property type="protein sequence ID" value="MFC6704235.1"/>
    <property type="molecule type" value="Genomic_DNA"/>
</dbReference>
<dbReference type="Gene3D" id="3.20.20.80">
    <property type="entry name" value="Glycosidases"/>
    <property type="match status" value="1"/>
</dbReference>
<proteinExistence type="inferred from homology"/>
<accession>A0ABW2ABT9</accession>
<comment type="similarity">
    <text evidence="1">Belongs to the glycosyl hydrolase 25 family.</text>
</comment>
<evidence type="ECO:0000256" key="3">
    <source>
        <dbReference type="ARBA" id="ARBA00023295"/>
    </source>
</evidence>
<evidence type="ECO:0000256" key="2">
    <source>
        <dbReference type="ARBA" id="ARBA00022801"/>
    </source>
</evidence>
<dbReference type="SMART" id="SM00641">
    <property type="entry name" value="Glyco_25"/>
    <property type="match status" value="1"/>
</dbReference>
<dbReference type="PANTHER" id="PTHR34135">
    <property type="entry name" value="LYSOZYME"/>
    <property type="match status" value="1"/>
</dbReference>
<name>A0ABW2ABT9_9MICO</name>
<evidence type="ECO:0000256" key="4">
    <source>
        <dbReference type="SAM" id="MobiDB-lite"/>
    </source>
</evidence>
<sequence>MKGDEAEVSPGHSFATDGQLRAKDPDHEEISTRRDRSGCRDRARRYRDPRAGSDELPQKPTQAAQKAGIHKMGDAYAGWEQRNSADHVSTDMAPSPALAATKTLGIDVAAYQGNVNWSSQYSSGVRWAYTKATEGDYYTNSYFAQQYNGSYNAGIIRGAYHFANPAGRSASAQADYFVNHGGGWSRDGKTLPGMLDIEYNPYGATCYGLSKSAMVTWIRTFLAEYKARTSRDAVIYTTTGWWTTCTGNSTAFNQTNPLWIARYSSSPGTLPGGWPYYTMWQYTSSPIDKNLFNGDLSRVRALATG</sequence>
<dbReference type="RefSeq" id="WP_382398275.1">
    <property type="nucleotide sequence ID" value="NZ_JBHSWH010000001.1"/>
</dbReference>
<dbReference type="Proteomes" id="UP001596298">
    <property type="component" value="Unassembled WGS sequence"/>
</dbReference>
<dbReference type="PANTHER" id="PTHR34135:SF2">
    <property type="entry name" value="LYSOZYME"/>
    <property type="match status" value="1"/>
</dbReference>
<comment type="caution">
    <text evidence="5">The sequence shown here is derived from an EMBL/GenBank/DDBJ whole genome shotgun (WGS) entry which is preliminary data.</text>
</comment>
<organism evidence="5 6">
    <name type="scientific">Flexivirga alba</name>
    <dbReference type="NCBI Taxonomy" id="702742"/>
    <lineage>
        <taxon>Bacteria</taxon>
        <taxon>Bacillati</taxon>
        <taxon>Actinomycetota</taxon>
        <taxon>Actinomycetes</taxon>
        <taxon>Micrococcales</taxon>
        <taxon>Dermacoccaceae</taxon>
        <taxon>Flexivirga</taxon>
    </lineage>
</organism>
<gene>
    <name evidence="5" type="ORF">ACFQDH_02835</name>
</gene>
<dbReference type="SUPFAM" id="SSF51445">
    <property type="entry name" value="(Trans)glycosidases"/>
    <property type="match status" value="1"/>
</dbReference>
<feature type="compositionally biased region" description="Basic and acidic residues" evidence="4">
    <location>
        <begin position="20"/>
        <end position="57"/>
    </location>
</feature>
<dbReference type="InterPro" id="IPR002053">
    <property type="entry name" value="Glyco_hydro_25"/>
</dbReference>
<dbReference type="Pfam" id="PF01183">
    <property type="entry name" value="Glyco_hydro_25"/>
    <property type="match status" value="1"/>
</dbReference>
<keyword evidence="2" id="KW-0378">Hydrolase</keyword>